<feature type="compositionally biased region" description="Basic and acidic residues" evidence="1">
    <location>
        <begin position="280"/>
        <end position="304"/>
    </location>
</feature>
<feature type="region of interest" description="Disordered" evidence="1">
    <location>
        <begin position="280"/>
        <end position="313"/>
    </location>
</feature>
<comment type="caution">
    <text evidence="2">The sequence shown here is derived from an EMBL/GenBank/DDBJ whole genome shotgun (WGS) entry which is preliminary data.</text>
</comment>
<name>A0ABD3ZBX3_HAFAL</name>
<organism evidence="2 3">
    <name type="scientific">Hafnia alvei ATCC 13337</name>
    <dbReference type="NCBI Taxonomy" id="910996"/>
    <lineage>
        <taxon>Bacteria</taxon>
        <taxon>Pseudomonadati</taxon>
        <taxon>Pseudomonadota</taxon>
        <taxon>Gammaproteobacteria</taxon>
        <taxon>Enterobacterales</taxon>
        <taxon>Hafniaceae</taxon>
        <taxon>Hafnia</taxon>
    </lineage>
</organism>
<proteinExistence type="predicted"/>
<reference evidence="3" key="1">
    <citation type="submission" date="2014-05" db="EMBL/GenBank/DDBJ databases">
        <title>ATOL: Assembling a taxonomically balanced genome-scale reconstruction of the evolutionary history of the Enterobacteriaceae.</title>
        <authorList>
            <person name="Plunkett G. III"/>
            <person name="Neeno-Eckwall E.C."/>
            <person name="Glasner J.D."/>
            <person name="Perna N.T."/>
        </authorList>
    </citation>
    <scope>NUCLEOTIDE SEQUENCE [LARGE SCALE GENOMIC DNA]</scope>
    <source>
        <strain evidence="3">ATCC 13337</strain>
    </source>
</reference>
<dbReference type="EMBL" id="JMPK01000062">
    <property type="protein sequence ID" value="KFC86025.1"/>
    <property type="molecule type" value="Genomic_DNA"/>
</dbReference>
<evidence type="ECO:0000256" key="1">
    <source>
        <dbReference type="SAM" id="MobiDB-lite"/>
    </source>
</evidence>
<dbReference type="Proteomes" id="UP000028605">
    <property type="component" value="Unassembled WGS sequence"/>
</dbReference>
<evidence type="ECO:0000313" key="2">
    <source>
        <dbReference type="EMBL" id="KFC86025.1"/>
    </source>
</evidence>
<protein>
    <submittedName>
        <fullName evidence="2">Gp7 family protein</fullName>
    </submittedName>
</protein>
<dbReference type="RefSeq" id="WP_043494622.1">
    <property type="nucleotide sequence ID" value="NZ_JMPK01000062.1"/>
</dbReference>
<sequence>MSRNCVNVLSVINSASNITTETINGKPHIVVRGVTPIVDDIVMNRKLYPAAEIEKSYKSLERNPMPFGHPKIDGKHISARDVQAVNSYHVGAWLQNVNRQGGKVTGDMYVDRNYAANSDNGKRLIERLDAMAAGQNVEPVHISTGLLHKEITANGESKGKRYEKIVTNMDFDHVAVLLDQPGAGTPAEGVGIFVNAEGDEQEIETVNLADSDTPDHQDPALKQFFNQFMAFFSANNKHVKEETNPMKELITNALKAKGKEVEGKTEAELMDAYNQMVAEDAKAKTDAEEKAKKEKEEADKKNKDTATNSEQAPAWFKPFADDLAAVKSGLTANADQERSSMRSAVKAKFNMTDLAVNALDGEPLKELYAQCQTSTGLSGAFRQVNSNQSFSEMPE</sequence>
<evidence type="ECO:0000313" key="3">
    <source>
        <dbReference type="Proteomes" id="UP000028605"/>
    </source>
</evidence>
<accession>A0ABD3ZBX3</accession>
<gene>
    <name evidence="2" type="ORF">GHAL_3711</name>
</gene>
<dbReference type="AlphaFoldDB" id="A0ABD3ZBX3"/>